<feature type="coiled-coil region" evidence="1">
    <location>
        <begin position="75"/>
        <end position="116"/>
    </location>
</feature>
<proteinExistence type="predicted"/>
<dbReference type="AlphaFoldDB" id="A0AAW7PRZ2"/>
<accession>A0AAW7PRZ2</accession>
<organism evidence="2 3">
    <name type="scientific">Aliarcobacter butzleri</name>
    <dbReference type="NCBI Taxonomy" id="28197"/>
    <lineage>
        <taxon>Bacteria</taxon>
        <taxon>Pseudomonadati</taxon>
        <taxon>Campylobacterota</taxon>
        <taxon>Epsilonproteobacteria</taxon>
        <taxon>Campylobacterales</taxon>
        <taxon>Arcobacteraceae</taxon>
        <taxon>Aliarcobacter</taxon>
    </lineage>
</organism>
<protein>
    <submittedName>
        <fullName evidence="2">Uncharacterized protein</fullName>
    </submittedName>
</protein>
<gene>
    <name evidence="2" type="ORF">O8C91_07205</name>
</gene>
<dbReference type="RefSeq" id="WP_152058934.1">
    <property type="nucleotide sequence ID" value="NZ_CABVSS010000018.1"/>
</dbReference>
<dbReference type="Proteomes" id="UP001171529">
    <property type="component" value="Unassembled WGS sequence"/>
</dbReference>
<name>A0AAW7PRZ2_9BACT</name>
<sequence>MSIEEEYEAARLRIKKNKPLIVPKFTKVSYDSVALEAGKKEGSIRKSRYPELYERITKDKEEYETSEVNECKVLNKRYRKDIEDYKVRLSEMYNRELMLLKRLEELENIIENFNKRNF</sequence>
<comment type="caution">
    <text evidence="2">The sequence shown here is derived from an EMBL/GenBank/DDBJ whole genome shotgun (WGS) entry which is preliminary data.</text>
</comment>
<reference evidence="2" key="2">
    <citation type="journal article" date="2023" name="Microorganisms">
        <title>Genomic Characterization of Arcobacter butzleri Strains Isolated from Various Sources in Lithuania.</title>
        <authorList>
            <person name="Uljanovas D."/>
            <person name="Golz G."/>
            <person name="Fleischmann S."/>
            <person name="Kudirkiene E."/>
            <person name="Kasetiene N."/>
            <person name="Grineviciene A."/>
            <person name="Tamuleviciene E."/>
            <person name="Aksomaitiene J."/>
            <person name="Alter T."/>
            <person name="Malakauskas M."/>
        </authorList>
    </citation>
    <scope>NUCLEOTIDE SEQUENCE</scope>
    <source>
        <strain evidence="2">RCM39</strain>
    </source>
</reference>
<reference evidence="2" key="1">
    <citation type="submission" date="2022-12" db="EMBL/GenBank/DDBJ databases">
        <authorList>
            <person name="Uljanovas D."/>
        </authorList>
    </citation>
    <scope>NUCLEOTIDE SEQUENCE</scope>
    <source>
        <strain evidence="2">RCM39</strain>
    </source>
</reference>
<evidence type="ECO:0000313" key="3">
    <source>
        <dbReference type="Proteomes" id="UP001171529"/>
    </source>
</evidence>
<keyword evidence="1" id="KW-0175">Coiled coil</keyword>
<dbReference type="EMBL" id="JAPZDC010000004">
    <property type="protein sequence ID" value="MDN5063982.1"/>
    <property type="molecule type" value="Genomic_DNA"/>
</dbReference>
<evidence type="ECO:0000313" key="2">
    <source>
        <dbReference type="EMBL" id="MDN5063982.1"/>
    </source>
</evidence>
<evidence type="ECO:0000256" key="1">
    <source>
        <dbReference type="SAM" id="Coils"/>
    </source>
</evidence>